<feature type="domain" description="PH" evidence="2">
    <location>
        <begin position="148"/>
        <end position="263"/>
    </location>
</feature>
<dbReference type="InterPro" id="IPR058916">
    <property type="entry name" value="PH_40"/>
</dbReference>
<dbReference type="RefSeq" id="WP_226175775.1">
    <property type="nucleotide sequence ID" value="NZ_JAJADR010000002.1"/>
</dbReference>
<name>A0ABS8ATB6_9BACT</name>
<feature type="transmembrane region" description="Helical" evidence="1">
    <location>
        <begin position="148"/>
        <end position="168"/>
    </location>
</feature>
<protein>
    <recommendedName>
        <fullName evidence="2">PH domain-containing protein</fullName>
    </recommendedName>
</protein>
<feature type="transmembrane region" description="Helical" evidence="1">
    <location>
        <begin position="174"/>
        <end position="194"/>
    </location>
</feature>
<evidence type="ECO:0000313" key="4">
    <source>
        <dbReference type="Proteomes" id="UP001165296"/>
    </source>
</evidence>
<keyword evidence="1" id="KW-1133">Transmembrane helix</keyword>
<keyword evidence="1" id="KW-0812">Transmembrane</keyword>
<dbReference type="Pfam" id="PF26566">
    <property type="entry name" value="PH_40"/>
    <property type="match status" value="1"/>
</dbReference>
<accession>A0ABS8ATB6</accession>
<keyword evidence="1" id="KW-0472">Membrane</keyword>
<keyword evidence="4" id="KW-1185">Reference proteome</keyword>
<organism evidence="3 4">
    <name type="scientific">Hymenobacter lucidus</name>
    <dbReference type="NCBI Taxonomy" id="2880930"/>
    <lineage>
        <taxon>Bacteria</taxon>
        <taxon>Pseudomonadati</taxon>
        <taxon>Bacteroidota</taxon>
        <taxon>Cytophagia</taxon>
        <taxon>Cytophagales</taxon>
        <taxon>Hymenobacteraceae</taxon>
        <taxon>Hymenobacter</taxon>
    </lineage>
</organism>
<reference evidence="3" key="1">
    <citation type="submission" date="2021-10" db="EMBL/GenBank/DDBJ databases">
        <authorList>
            <person name="Dean J.D."/>
            <person name="Kim M.K."/>
            <person name="Newey C.N."/>
            <person name="Stoker T.S."/>
            <person name="Thompson D.W."/>
            <person name="Grose J.H."/>
        </authorList>
    </citation>
    <scope>NUCLEOTIDE SEQUENCE</scope>
    <source>
        <strain evidence="3">BT178</strain>
    </source>
</reference>
<evidence type="ECO:0000259" key="2">
    <source>
        <dbReference type="Pfam" id="PF26566"/>
    </source>
</evidence>
<evidence type="ECO:0000256" key="1">
    <source>
        <dbReference type="SAM" id="Phobius"/>
    </source>
</evidence>
<dbReference type="EMBL" id="JAJADR010000002">
    <property type="protein sequence ID" value="MCB2408601.1"/>
    <property type="molecule type" value="Genomic_DNA"/>
</dbReference>
<evidence type="ECO:0000313" key="3">
    <source>
        <dbReference type="EMBL" id="MCB2408601.1"/>
    </source>
</evidence>
<dbReference type="Proteomes" id="UP001165296">
    <property type="component" value="Unassembled WGS sequence"/>
</dbReference>
<proteinExistence type="predicted"/>
<gene>
    <name evidence="3" type="ORF">LGH74_11490</name>
</gene>
<comment type="caution">
    <text evidence="3">The sequence shown here is derived from an EMBL/GenBank/DDBJ whole genome shotgun (WGS) entry which is preliminary data.</text>
</comment>
<sequence length="356" mass="40139">MEATWGWQYVDFYPDEIREQGRVSEAEALAAFAAFPWEAQLQKLSQRQREGRTSTLPGVWFRRGSEYLLLTSPDDLTVLLDYRVGEKHYPGRVSLNWHAHTLDPEDIIQMFFAGTLPAWPGWNYMEPYVPLAPPPTILSYTSRSRSPWSALLPPAGVVVLALVLAVVTPLQVSILLGGTLVGLLLFGPAARLNWQYLQGGGQQVEVDVVHHQLTLHDRHGTLEFGREQVRDCVVVRTRPRSRSFQGYQYVCFVLTNHQVCVITHHTGPSVAIAEAMGVQYRVEEPGFPSIYFRRLSDAELEVAEQEHQQRILEFERRFASYTDAQLGAIVSEPERYASHAVAAAGQLLQSRTITKA</sequence>